<sequence length="95" mass="11136">MYDAKSLAALDRQYFTIICSDEYDVTLISKCTNHVWNLRCCGYQAEQSTISFHKHCIRRPYHEHGRATSLKRAIRQIKAHDAWQMAGRPEHLKSK</sequence>
<comment type="caution">
    <text evidence="1">The sequence shown here is derived from an EMBL/GenBank/DDBJ whole genome shotgun (WGS) entry which is preliminary data.</text>
</comment>
<evidence type="ECO:0000313" key="2">
    <source>
        <dbReference type="Proteomes" id="UP001457898"/>
    </source>
</evidence>
<gene>
    <name evidence="1" type="ORF">WMO65_11695</name>
</gene>
<name>A0ABV1DMP8_9FIRM</name>
<evidence type="ECO:0000313" key="1">
    <source>
        <dbReference type="EMBL" id="MEQ2431668.1"/>
    </source>
</evidence>
<accession>A0ABV1DMP8</accession>
<dbReference type="Proteomes" id="UP001457898">
    <property type="component" value="Unassembled WGS sequence"/>
</dbReference>
<dbReference type="EMBL" id="JBBMFP010000009">
    <property type="protein sequence ID" value="MEQ2431668.1"/>
    <property type="molecule type" value="Genomic_DNA"/>
</dbReference>
<reference evidence="1 2" key="1">
    <citation type="submission" date="2024-03" db="EMBL/GenBank/DDBJ databases">
        <title>Human intestinal bacterial collection.</title>
        <authorList>
            <person name="Pauvert C."/>
            <person name="Hitch T.C.A."/>
            <person name="Clavel T."/>
        </authorList>
    </citation>
    <scope>NUCLEOTIDE SEQUENCE [LARGE SCALE GENOMIC DNA]</scope>
    <source>
        <strain evidence="1 2">CLA-SR-H028</strain>
    </source>
</reference>
<protein>
    <submittedName>
        <fullName evidence="1">Uncharacterized protein</fullName>
    </submittedName>
</protein>
<dbReference type="RefSeq" id="WP_148391545.1">
    <property type="nucleotide sequence ID" value="NZ_JBBMFP010000009.1"/>
</dbReference>
<organism evidence="1 2">
    <name type="scientific">Blautia caccae</name>
    <dbReference type="NCBI Taxonomy" id="3133175"/>
    <lineage>
        <taxon>Bacteria</taxon>
        <taxon>Bacillati</taxon>
        <taxon>Bacillota</taxon>
        <taxon>Clostridia</taxon>
        <taxon>Lachnospirales</taxon>
        <taxon>Lachnospiraceae</taxon>
        <taxon>Blautia</taxon>
    </lineage>
</organism>
<proteinExistence type="predicted"/>
<keyword evidence="2" id="KW-1185">Reference proteome</keyword>